<proteinExistence type="predicted"/>
<dbReference type="EMBL" id="JAUCFI010000003">
    <property type="protein sequence ID" value="MDM5282673.1"/>
    <property type="molecule type" value="Genomic_DNA"/>
</dbReference>
<dbReference type="Proteomes" id="UP001238973">
    <property type="component" value="Unassembled WGS sequence"/>
</dbReference>
<comment type="caution">
    <text evidence="1">The sequence shown here is derived from an EMBL/GenBank/DDBJ whole genome shotgun (WGS) entry which is preliminary data.</text>
</comment>
<sequence>MTKPLDKILEGLTVSEVIKPTVEPTQLDEDRLREYFDAVNKPYVFYNPYSIQRNAKLKNNEDETKPNEPTS</sequence>
<evidence type="ECO:0000313" key="2">
    <source>
        <dbReference type="Proteomes" id="UP001238973"/>
    </source>
</evidence>
<accession>A0AAJ1VCV1</accession>
<protein>
    <submittedName>
        <fullName evidence="1">Uncharacterized protein</fullName>
    </submittedName>
</protein>
<dbReference type="AlphaFoldDB" id="A0AAJ1VCV1"/>
<gene>
    <name evidence="1" type="ORF">QUF85_05095</name>
</gene>
<reference evidence="1" key="1">
    <citation type="submission" date="2023-06" db="EMBL/GenBank/DDBJ databases">
        <title>Comparative genomics of Bacillaceae isolates and their secondary metabolite potential.</title>
        <authorList>
            <person name="Song L."/>
            <person name="Nielsen L.J."/>
            <person name="Mohite O."/>
            <person name="Xu X."/>
            <person name="Weber T."/>
            <person name="Kovacs A.T."/>
        </authorList>
    </citation>
    <scope>NUCLEOTIDE SEQUENCE</scope>
    <source>
        <strain evidence="1">G1S1</strain>
    </source>
</reference>
<dbReference type="RefSeq" id="WP_289348933.1">
    <property type="nucleotide sequence ID" value="NZ_JAUCFI010000003.1"/>
</dbReference>
<organism evidence="1 2">
    <name type="scientific">Peribacillus frigoritolerans</name>
    <dbReference type="NCBI Taxonomy" id="450367"/>
    <lineage>
        <taxon>Bacteria</taxon>
        <taxon>Bacillati</taxon>
        <taxon>Bacillota</taxon>
        <taxon>Bacilli</taxon>
        <taxon>Bacillales</taxon>
        <taxon>Bacillaceae</taxon>
        <taxon>Peribacillus</taxon>
    </lineage>
</organism>
<evidence type="ECO:0000313" key="1">
    <source>
        <dbReference type="EMBL" id="MDM5282673.1"/>
    </source>
</evidence>
<name>A0AAJ1VCV1_9BACI</name>